<sequence>MSETERIKRQILRALKLRPQTFWELINHQDGHLAVFFEVLKGLLSEGRILYRNHRFELAEDPGLRPLAETLCRTCGLGVELYGFWEEIYRRFLEATRGRPLPTSDYDQGFVRPVDTVRRVAYIYQRGDLEETEIFILGDDDLLSVAMGLTRMPRRVVVVEIDERINRFIKDFAKQEGLSFIEVYDYNVIEALPENLRRAFDVFVTDPVETKKGLKLFVGRCLEALRGPGAVGYMGFTHREASLRKWFEFEKFILSAGLVITDILRDFAIYPEAENRWEHFYETYEIMKKLDLPLPEVDWYKSSFVRFEVVEGPTVPPFDPPKDLRELYFDEESWATPLPSYLKDA</sequence>
<keyword evidence="1" id="KW-0808">Transferase</keyword>
<evidence type="ECO:0000259" key="2">
    <source>
        <dbReference type="Pfam" id="PF01861"/>
    </source>
</evidence>
<dbReference type="GO" id="GO:0008168">
    <property type="term" value="F:methyltransferase activity"/>
    <property type="evidence" value="ECO:0007669"/>
    <property type="project" value="UniProtKB-KW"/>
</dbReference>
<accession>A0A7C3GE74</accession>
<comment type="similarity">
    <text evidence="1">Belongs to the branched-chain polyamine synthase family.</text>
</comment>
<dbReference type="GO" id="GO:0016765">
    <property type="term" value="F:transferase activity, transferring alkyl or aryl (other than methyl) groups"/>
    <property type="evidence" value="ECO:0007669"/>
    <property type="project" value="UniProtKB-UniRule"/>
</dbReference>
<proteinExistence type="inferred from homology"/>
<dbReference type="SUPFAM" id="SSF53335">
    <property type="entry name" value="S-adenosyl-L-methionine-dependent methyltransferases"/>
    <property type="match status" value="1"/>
</dbReference>
<dbReference type="GO" id="GO:0032259">
    <property type="term" value="P:methylation"/>
    <property type="evidence" value="ECO:0007669"/>
    <property type="project" value="UniProtKB-KW"/>
</dbReference>
<feature type="domain" description="N(4)-bis(aminopropyl)spermidine synthase C-terminal" evidence="2">
    <location>
        <begin position="87"/>
        <end position="334"/>
    </location>
</feature>
<dbReference type="InterPro" id="IPR002723">
    <property type="entry name" value="BpsA_C"/>
</dbReference>
<dbReference type="InterPro" id="IPR014435">
    <property type="entry name" value="BpsA"/>
</dbReference>
<comment type="catalytic activity">
    <reaction evidence="1">
        <text>2 S-adenosyl 3-(methylsulfanyl)propylamine + spermidine = N(4)-bis(aminopropyl)spermidine + 2 S-methyl-5'-thioadenosine + 2 H(+)</text>
        <dbReference type="Rhea" id="RHEA:44132"/>
        <dbReference type="ChEBI" id="CHEBI:15378"/>
        <dbReference type="ChEBI" id="CHEBI:17509"/>
        <dbReference type="ChEBI" id="CHEBI:57443"/>
        <dbReference type="ChEBI" id="CHEBI:57834"/>
        <dbReference type="ChEBI" id="CHEBI:82771"/>
        <dbReference type="EC" id="2.5.1.128"/>
    </reaction>
</comment>
<reference evidence="3" key="1">
    <citation type="journal article" date="2020" name="mSystems">
        <title>Genome- and Community-Level Interaction Insights into Carbon Utilization and Element Cycling Functions of Hydrothermarchaeota in Hydrothermal Sediment.</title>
        <authorList>
            <person name="Zhou Z."/>
            <person name="Liu Y."/>
            <person name="Xu W."/>
            <person name="Pan J."/>
            <person name="Luo Z.H."/>
            <person name="Li M."/>
        </authorList>
    </citation>
    <scope>NUCLEOTIDE SEQUENCE [LARGE SCALE GENOMIC DNA]</scope>
    <source>
        <strain evidence="3">HyVt-483</strain>
    </source>
</reference>
<evidence type="ECO:0000313" key="3">
    <source>
        <dbReference type="EMBL" id="HFC98017.1"/>
    </source>
</evidence>
<evidence type="ECO:0000256" key="1">
    <source>
        <dbReference type="HAMAP-Rule" id="MF_01947"/>
    </source>
</evidence>
<dbReference type="Gene3D" id="3.40.50.150">
    <property type="entry name" value="Vaccinia Virus protein VP39"/>
    <property type="match status" value="1"/>
</dbReference>
<dbReference type="Proteomes" id="UP000886043">
    <property type="component" value="Unassembled WGS sequence"/>
</dbReference>
<keyword evidence="3" id="KW-0489">Methyltransferase</keyword>
<dbReference type="AlphaFoldDB" id="A0A7C3GE74"/>
<dbReference type="GO" id="GO:0006596">
    <property type="term" value="P:polyamine biosynthetic process"/>
    <property type="evidence" value="ECO:0007669"/>
    <property type="project" value="UniProtKB-UniRule"/>
</dbReference>
<comment type="pathway">
    <text evidence="1">Amine and polyamine biosynthesis.</text>
</comment>
<gene>
    <name evidence="1" type="primary">bpsA</name>
    <name evidence="3" type="ORF">ENJ40_06120</name>
</gene>
<comment type="caution">
    <text evidence="3">The sequence shown here is derived from an EMBL/GenBank/DDBJ whole genome shotgun (WGS) entry which is preliminary data.</text>
</comment>
<keyword evidence="1" id="KW-0963">Cytoplasm</keyword>
<dbReference type="HAMAP" id="MF_01947">
    <property type="entry name" value="Aminopropyltransf_BpsA"/>
    <property type="match status" value="1"/>
</dbReference>
<dbReference type="InterPro" id="IPR036388">
    <property type="entry name" value="WH-like_DNA-bd_sf"/>
</dbReference>
<organism evidence="3">
    <name type="scientific">Thermosulfurimonas dismutans</name>
    <dbReference type="NCBI Taxonomy" id="999894"/>
    <lineage>
        <taxon>Bacteria</taxon>
        <taxon>Pseudomonadati</taxon>
        <taxon>Thermodesulfobacteriota</taxon>
        <taxon>Thermodesulfobacteria</taxon>
        <taxon>Thermodesulfobacteriales</taxon>
        <taxon>Thermodesulfobacteriaceae</taxon>
        <taxon>Thermosulfurimonas</taxon>
    </lineage>
</organism>
<dbReference type="InterPro" id="IPR029063">
    <property type="entry name" value="SAM-dependent_MTases_sf"/>
</dbReference>
<dbReference type="GO" id="GO:0005737">
    <property type="term" value="C:cytoplasm"/>
    <property type="evidence" value="ECO:0007669"/>
    <property type="project" value="UniProtKB-SubCell"/>
</dbReference>
<dbReference type="CDD" id="cd02440">
    <property type="entry name" value="AdoMet_MTases"/>
    <property type="match status" value="1"/>
</dbReference>
<dbReference type="PANTHER" id="PTHR23290">
    <property type="entry name" value="RRNA N6-ADENOSINE-METHYLTRANSFERASE METTL5"/>
    <property type="match status" value="1"/>
</dbReference>
<keyword evidence="1" id="KW-0620">Polyamine biosynthesis</keyword>
<comment type="function">
    <text evidence="1">Involved in the biosynthesis of branched-chain polyamines, which support the growth of thermophiles under high-temperature conditions. Catalyzes the sequential condensation of spermidine with the aminopropyl groups of decarboxylated S-adenosylmethionines to produce N(4)-bis(aminopropyl)spermidine via N(4)-aminopropylspermidine.</text>
</comment>
<dbReference type="PANTHER" id="PTHR23290:SF0">
    <property type="entry name" value="RRNA N6-ADENOSINE-METHYLTRANSFERASE METTL5"/>
    <property type="match status" value="1"/>
</dbReference>
<name>A0A7C3GE74_9BACT</name>
<dbReference type="Gene3D" id="1.10.10.10">
    <property type="entry name" value="Winged helix-like DNA-binding domain superfamily/Winged helix DNA-binding domain"/>
    <property type="match status" value="1"/>
</dbReference>
<dbReference type="InterPro" id="IPR051720">
    <property type="entry name" value="rRNA_MeTrfase/Polyamine_Synth"/>
</dbReference>
<dbReference type="Pfam" id="PF01861">
    <property type="entry name" value="BpsA_C"/>
    <property type="match status" value="1"/>
</dbReference>
<dbReference type="EMBL" id="DRMH01000078">
    <property type="protein sequence ID" value="HFC98017.1"/>
    <property type="molecule type" value="Genomic_DNA"/>
</dbReference>
<protein>
    <recommendedName>
        <fullName evidence="1">N(4)-bis(aminopropyl)spermidine synthase</fullName>
        <ecNumber evidence="1">2.5.1.128</ecNumber>
    </recommendedName>
    <alternativeName>
        <fullName evidence="1">Branched-chain polyamine synthase A</fullName>
    </alternativeName>
</protein>
<comment type="subcellular location">
    <subcellularLocation>
        <location evidence="1">Cytoplasm</location>
    </subcellularLocation>
</comment>
<dbReference type="EC" id="2.5.1.128" evidence="1"/>